<organism evidence="2 3">
    <name type="scientific">Kitasatospora viridis</name>
    <dbReference type="NCBI Taxonomy" id="281105"/>
    <lineage>
        <taxon>Bacteria</taxon>
        <taxon>Bacillati</taxon>
        <taxon>Actinomycetota</taxon>
        <taxon>Actinomycetes</taxon>
        <taxon>Kitasatosporales</taxon>
        <taxon>Streptomycetaceae</taxon>
        <taxon>Kitasatospora</taxon>
    </lineage>
</organism>
<gene>
    <name evidence="2" type="ORF">FHX73_1290</name>
</gene>
<comment type="caution">
    <text evidence="2">The sequence shown here is derived from an EMBL/GenBank/DDBJ whole genome shotgun (WGS) entry which is preliminary data.</text>
</comment>
<keyword evidence="1" id="KW-0812">Transmembrane</keyword>
<evidence type="ECO:0000313" key="2">
    <source>
        <dbReference type="EMBL" id="TWF90978.1"/>
    </source>
</evidence>
<evidence type="ECO:0000313" key="3">
    <source>
        <dbReference type="Proteomes" id="UP000317940"/>
    </source>
</evidence>
<dbReference type="Proteomes" id="UP000317940">
    <property type="component" value="Unassembled WGS sequence"/>
</dbReference>
<reference evidence="2 3" key="1">
    <citation type="submission" date="2019-06" db="EMBL/GenBank/DDBJ databases">
        <title>Sequencing the genomes of 1000 actinobacteria strains.</title>
        <authorList>
            <person name="Klenk H.-P."/>
        </authorList>
    </citation>
    <scope>NUCLEOTIDE SEQUENCE [LARGE SCALE GENOMIC DNA]</scope>
    <source>
        <strain evidence="2 3">DSM 44826</strain>
    </source>
</reference>
<protein>
    <submittedName>
        <fullName evidence="2">Uncharacterized protein</fullName>
    </submittedName>
</protein>
<sequence length="62" mass="6037">MSNKPARPLLGQRAAVILLLGVLCAAAAGILTVLAGAAPATGFLTAGAAFAGAVVFFQAIIE</sequence>
<keyword evidence="3" id="KW-1185">Reference proteome</keyword>
<feature type="transmembrane region" description="Helical" evidence="1">
    <location>
        <begin position="43"/>
        <end position="61"/>
    </location>
</feature>
<name>A0A561TV40_9ACTN</name>
<proteinExistence type="predicted"/>
<accession>A0A561TV40</accession>
<evidence type="ECO:0000256" key="1">
    <source>
        <dbReference type="SAM" id="Phobius"/>
    </source>
</evidence>
<dbReference type="EMBL" id="VIWT01000002">
    <property type="protein sequence ID" value="TWF90978.1"/>
    <property type="molecule type" value="Genomic_DNA"/>
</dbReference>
<keyword evidence="1" id="KW-0472">Membrane</keyword>
<keyword evidence="1" id="KW-1133">Transmembrane helix</keyword>
<dbReference type="RefSeq" id="WP_145908637.1">
    <property type="nucleotide sequence ID" value="NZ_BAAAMZ010000002.1"/>
</dbReference>
<feature type="transmembrane region" description="Helical" evidence="1">
    <location>
        <begin position="14"/>
        <end position="37"/>
    </location>
</feature>
<dbReference type="AlphaFoldDB" id="A0A561TV40"/>